<keyword evidence="27" id="KW-1133">Transmembrane helix</keyword>
<comment type="cofactor">
    <cofactor evidence="1 27">
        <name>FAD</name>
        <dbReference type="ChEBI" id="CHEBI:57692"/>
    </cofactor>
</comment>
<evidence type="ECO:0000256" key="25">
    <source>
        <dbReference type="ARBA" id="ARBA00030787"/>
    </source>
</evidence>
<keyword evidence="9 27" id="KW-1003">Cell membrane</keyword>
<evidence type="ECO:0000256" key="19">
    <source>
        <dbReference type="ARBA" id="ARBA00023053"/>
    </source>
</evidence>
<accession>A0AAU8LX35</accession>
<keyword evidence="18 27" id="KW-0520">NAD</keyword>
<feature type="binding site" evidence="27">
    <location>
        <position position="68"/>
    </location>
    <ligand>
        <name>[2Fe-2S] cluster</name>
        <dbReference type="ChEBI" id="CHEBI:190135"/>
    </ligand>
</feature>
<keyword evidence="15 27" id="KW-1278">Translocase</keyword>
<evidence type="ECO:0000256" key="10">
    <source>
        <dbReference type="ARBA" id="ARBA00022519"/>
    </source>
</evidence>
<keyword evidence="19 27" id="KW-0915">Sodium</keyword>
<keyword evidence="16 27" id="KW-0408">Iron</keyword>
<dbReference type="NCBIfam" id="TIGR01941">
    <property type="entry name" value="nqrF"/>
    <property type="match status" value="1"/>
</dbReference>
<comment type="catalytic activity">
    <reaction evidence="26 27">
        <text>a ubiquinone + n Na(+)(in) + NADH + H(+) = a ubiquinol + n Na(+)(out) + NAD(+)</text>
        <dbReference type="Rhea" id="RHEA:47748"/>
        <dbReference type="Rhea" id="RHEA-COMP:9565"/>
        <dbReference type="Rhea" id="RHEA-COMP:9566"/>
        <dbReference type="ChEBI" id="CHEBI:15378"/>
        <dbReference type="ChEBI" id="CHEBI:16389"/>
        <dbReference type="ChEBI" id="CHEBI:17976"/>
        <dbReference type="ChEBI" id="CHEBI:29101"/>
        <dbReference type="ChEBI" id="CHEBI:57540"/>
        <dbReference type="ChEBI" id="CHEBI:57945"/>
        <dbReference type="EC" id="7.2.1.1"/>
    </reaction>
</comment>
<keyword evidence="17 27" id="KW-0411">Iron-sulfur</keyword>
<dbReference type="EC" id="7.2.1.1" evidence="6 27"/>
<dbReference type="FunFam" id="3.40.50.80:FF:000014">
    <property type="entry name" value="Na(+)-translocating NADH-quinone reductase subunit F"/>
    <property type="match status" value="1"/>
</dbReference>
<comment type="similarity">
    <text evidence="4 27">Belongs to the NqrF family.</text>
</comment>
<evidence type="ECO:0000256" key="12">
    <source>
        <dbReference type="ARBA" id="ARBA00022714"/>
    </source>
</evidence>
<dbReference type="InterPro" id="IPR001433">
    <property type="entry name" value="OxRdtase_FAD/NAD-bd"/>
</dbReference>
<dbReference type="InterPro" id="IPR017927">
    <property type="entry name" value="FAD-bd_FR_type"/>
</dbReference>
<comment type="subunit">
    <text evidence="5 27">Composed of six subunits; NqrA, NqrB, NqrC, NqrD, NqrE and NqrF.</text>
</comment>
<keyword evidence="21 27" id="KW-0830">Ubiquinone</keyword>
<feature type="binding site" evidence="27">
    <location>
        <position position="74"/>
    </location>
    <ligand>
        <name>[2Fe-2S] cluster</name>
        <dbReference type="ChEBI" id="CHEBI:190135"/>
    </ligand>
</feature>
<evidence type="ECO:0000256" key="1">
    <source>
        <dbReference type="ARBA" id="ARBA00001974"/>
    </source>
</evidence>
<dbReference type="GO" id="GO:0046872">
    <property type="term" value="F:metal ion binding"/>
    <property type="evidence" value="ECO:0007669"/>
    <property type="project" value="UniProtKB-KW"/>
</dbReference>
<dbReference type="GO" id="GO:0006814">
    <property type="term" value="P:sodium ion transport"/>
    <property type="evidence" value="ECO:0007669"/>
    <property type="project" value="UniProtKB-UniRule"/>
</dbReference>
<reference evidence="30" key="2">
    <citation type="submission" date="2024-06" db="EMBL/GenBank/DDBJ databases">
        <authorList>
            <person name="Plum-Jensen L.E."/>
            <person name="Schramm A."/>
            <person name="Marshall I.P.G."/>
        </authorList>
    </citation>
    <scope>NUCLEOTIDE SEQUENCE</scope>
    <source>
        <strain evidence="30">Rat1</strain>
    </source>
</reference>
<dbReference type="InterPro" id="IPR001041">
    <property type="entry name" value="2Fe-2S_ferredoxin-type"/>
</dbReference>
<dbReference type="HAMAP" id="MF_00430">
    <property type="entry name" value="NqrF"/>
    <property type="match status" value="1"/>
</dbReference>
<dbReference type="KEGG" id="eaj:Q3M24_01260"/>
<feature type="binding site" evidence="27">
    <location>
        <position position="77"/>
    </location>
    <ligand>
        <name>[2Fe-2S] cluster</name>
        <dbReference type="ChEBI" id="CHEBI:190135"/>
    </ligand>
</feature>
<evidence type="ECO:0000256" key="26">
    <source>
        <dbReference type="ARBA" id="ARBA00048891"/>
    </source>
</evidence>
<dbReference type="GO" id="GO:0005886">
    <property type="term" value="C:plasma membrane"/>
    <property type="evidence" value="ECO:0007669"/>
    <property type="project" value="UniProtKB-SubCell"/>
</dbReference>
<name>A0AAU8LX35_9BACT</name>
<protein>
    <recommendedName>
        <fullName evidence="7 27">Na(+)-translocating NADH-quinone reductase subunit F</fullName>
        <shortName evidence="27">Na(+)-NQR subunit F</shortName>
        <shortName evidence="27">Na(+)-translocating NQR subunit F</shortName>
        <ecNumber evidence="6 27">7.2.1.1</ecNumber>
    </recommendedName>
    <alternativeName>
        <fullName evidence="25 27">NQR complex subunit F</fullName>
    </alternativeName>
    <alternativeName>
        <fullName evidence="24 27">NQR-1 subunit F</fullName>
    </alternativeName>
</protein>
<dbReference type="InterPro" id="IPR039261">
    <property type="entry name" value="FNR_nucleotide-bd"/>
</dbReference>
<comment type="function">
    <text evidence="2 27">NQR complex catalyzes the reduction of ubiquinone-1 to ubiquinol by two successive reactions, coupled with the transport of Na(+) ions from the cytoplasm to the periplasm. The first step is catalyzed by NqrF, which accepts electrons from NADH and reduces ubiquinone-1 to ubisemiquinone by a one-electron transfer pathway.</text>
</comment>
<feature type="binding site" evidence="27">
    <location>
        <position position="109"/>
    </location>
    <ligand>
        <name>[2Fe-2S] cluster</name>
        <dbReference type="ChEBI" id="CHEBI:190135"/>
    </ligand>
</feature>
<keyword evidence="10" id="KW-0997">Cell inner membrane</keyword>
<dbReference type="InterPro" id="IPR008333">
    <property type="entry name" value="Cbr1-like_FAD-bd_dom"/>
</dbReference>
<evidence type="ECO:0000256" key="9">
    <source>
        <dbReference type="ARBA" id="ARBA00022475"/>
    </source>
</evidence>
<dbReference type="Gene3D" id="3.40.50.80">
    <property type="entry name" value="Nucleotide-binding domain of ferredoxin-NADP reductase (FNR) module"/>
    <property type="match status" value="1"/>
</dbReference>
<dbReference type="Gene3D" id="2.40.30.10">
    <property type="entry name" value="Translation factors"/>
    <property type="match status" value="1"/>
</dbReference>
<evidence type="ECO:0000256" key="5">
    <source>
        <dbReference type="ARBA" id="ARBA00011309"/>
    </source>
</evidence>
<dbReference type="PROSITE" id="PS51085">
    <property type="entry name" value="2FE2S_FER_2"/>
    <property type="match status" value="1"/>
</dbReference>
<dbReference type="AlphaFoldDB" id="A0AAU8LX35"/>
<evidence type="ECO:0000256" key="2">
    <source>
        <dbReference type="ARBA" id="ARBA00002972"/>
    </source>
</evidence>
<evidence type="ECO:0000256" key="15">
    <source>
        <dbReference type="ARBA" id="ARBA00022967"/>
    </source>
</evidence>
<sequence length="407" mass="45773">MQEIIAAVLTFLALQFLLVCLIVLAKKKLQPGGEVTIEINDKKELQVKPGSRLLTTLANEEIFISSACGGGGSCGQCRVTVKEGGGSILPTERGYITRREARQGMRLACQVQVKRDMQIEVPPEMLETRKWQCTVVSNENIATFIKELVLKLPEGEEMDFRPGGYIQIDIPPHALSFKSFDINKKFLSDWSKFRLFQYKSNVTMPITRAYSMANYPGEKGLLKLDVKIACPPGGCEEPPPPGKASSYIFNLKPGDEVTISGPYGDFYIHEGKQEMIYVGAGAGMAPLRSQILELMKGRHSNRKISYWYGSRTLLEVPYLDDFTALSEKYPNFTFHLCLSRPKEEDNWTGPVGHVHNVLYEEYLKDHEAPEDIQYYTCGPPMMTRSLVKMLIDLGVEEDNIYKDEFGG</sequence>
<evidence type="ECO:0000256" key="23">
    <source>
        <dbReference type="ARBA" id="ARBA00023201"/>
    </source>
</evidence>
<proteinExistence type="inferred from homology"/>
<evidence type="ECO:0000256" key="21">
    <source>
        <dbReference type="ARBA" id="ARBA00023075"/>
    </source>
</evidence>
<evidence type="ECO:0000256" key="3">
    <source>
        <dbReference type="ARBA" id="ARBA00004533"/>
    </source>
</evidence>
<keyword evidence="27" id="KW-0812">Transmembrane</keyword>
<evidence type="ECO:0000256" key="17">
    <source>
        <dbReference type="ARBA" id="ARBA00023014"/>
    </source>
</evidence>
<dbReference type="PANTHER" id="PTHR43644:SF1">
    <property type="entry name" value="NAD(P)H-FLAVIN REDUCTASE"/>
    <property type="match status" value="1"/>
</dbReference>
<dbReference type="PIRSF" id="PIRSF000044">
    <property type="entry name" value="Cis_Diol_DH_RD"/>
    <property type="match status" value="1"/>
</dbReference>
<gene>
    <name evidence="27 30" type="primary">nqrF</name>
    <name evidence="30" type="ORF">Q3M24_01260</name>
</gene>
<keyword evidence="20 27" id="KW-0406">Ion transport</keyword>
<comment type="subcellular location">
    <subcellularLocation>
        <location evidence="3">Cell inner membrane</location>
    </subcellularLocation>
    <subcellularLocation>
        <location evidence="27">Cell membrane</location>
        <topology evidence="27">Single-pass membrane protein</topology>
    </subcellularLocation>
</comment>
<keyword evidence="22 27" id="KW-0472">Membrane</keyword>
<keyword evidence="8 27" id="KW-0813">Transport</keyword>
<dbReference type="CDD" id="cd06188">
    <property type="entry name" value="NADH_quinone_reductase"/>
    <property type="match status" value="1"/>
</dbReference>
<dbReference type="PANTHER" id="PTHR43644">
    <property type="entry name" value="NA(+)-TRANSLOCATING NADH-QUINONE REDUCTASE SUBUNIT"/>
    <property type="match status" value="1"/>
</dbReference>
<keyword evidence="23 27" id="KW-0739">Sodium transport</keyword>
<evidence type="ECO:0000256" key="24">
    <source>
        <dbReference type="ARBA" id="ARBA00030032"/>
    </source>
</evidence>
<dbReference type="EMBL" id="CP159373">
    <property type="protein sequence ID" value="XCN73409.1"/>
    <property type="molecule type" value="Genomic_DNA"/>
</dbReference>
<keyword evidence="14 27" id="KW-0274">FAD</keyword>
<evidence type="ECO:0000256" key="7">
    <source>
        <dbReference type="ARBA" id="ARBA00019729"/>
    </source>
</evidence>
<dbReference type="SUPFAM" id="SSF52343">
    <property type="entry name" value="Ferredoxin reductase-like, C-terminal NADP-linked domain"/>
    <property type="match status" value="1"/>
</dbReference>
<evidence type="ECO:0000256" key="8">
    <source>
        <dbReference type="ARBA" id="ARBA00022448"/>
    </source>
</evidence>
<evidence type="ECO:0000256" key="27">
    <source>
        <dbReference type="HAMAP-Rule" id="MF_00430"/>
    </source>
</evidence>
<organism evidence="30">
    <name type="scientific">Candidatus Electrothrix aestuarii</name>
    <dbReference type="NCBI Taxonomy" id="3062594"/>
    <lineage>
        <taxon>Bacteria</taxon>
        <taxon>Pseudomonadati</taxon>
        <taxon>Thermodesulfobacteriota</taxon>
        <taxon>Desulfobulbia</taxon>
        <taxon>Desulfobulbales</taxon>
        <taxon>Desulfobulbaceae</taxon>
        <taxon>Candidatus Electrothrix</taxon>
    </lineage>
</organism>
<evidence type="ECO:0000256" key="13">
    <source>
        <dbReference type="ARBA" id="ARBA00022723"/>
    </source>
</evidence>
<keyword evidence="13 27" id="KW-0479">Metal-binding</keyword>
<dbReference type="Pfam" id="PF00970">
    <property type="entry name" value="FAD_binding_6"/>
    <property type="match status" value="1"/>
</dbReference>
<evidence type="ECO:0000256" key="11">
    <source>
        <dbReference type="ARBA" id="ARBA00022630"/>
    </source>
</evidence>
<keyword evidence="11 27" id="KW-0285">Flavoprotein</keyword>
<dbReference type="InterPro" id="IPR036010">
    <property type="entry name" value="2Fe-2S_ferredoxin-like_sf"/>
</dbReference>
<dbReference type="Gene3D" id="3.10.20.30">
    <property type="match status" value="1"/>
</dbReference>
<evidence type="ECO:0000256" key="6">
    <source>
        <dbReference type="ARBA" id="ARBA00013099"/>
    </source>
</evidence>
<feature type="domain" description="2Fe-2S ferredoxin-type" evidence="28">
    <location>
        <begin position="33"/>
        <end position="125"/>
    </location>
</feature>
<dbReference type="GO" id="GO:0016655">
    <property type="term" value="F:oxidoreductase activity, acting on NAD(P)H, quinone or similar compound as acceptor"/>
    <property type="evidence" value="ECO:0007669"/>
    <property type="project" value="InterPro"/>
</dbReference>
<dbReference type="Pfam" id="PF00111">
    <property type="entry name" value="Fer2"/>
    <property type="match status" value="1"/>
</dbReference>
<evidence type="ECO:0000259" key="29">
    <source>
        <dbReference type="PROSITE" id="PS51384"/>
    </source>
</evidence>
<dbReference type="InterPro" id="IPR017938">
    <property type="entry name" value="Riboflavin_synthase-like_b-brl"/>
</dbReference>
<evidence type="ECO:0000259" key="28">
    <source>
        <dbReference type="PROSITE" id="PS51085"/>
    </source>
</evidence>
<reference evidence="30" key="1">
    <citation type="journal article" date="2024" name="Syst. Appl. Microbiol.">
        <title>First single-strain enrichments of Electrothrix cable bacteria, description of E. aestuarii sp. nov. and E. rattekaaiensis sp. nov., and proposal of a cable bacteria taxonomy following the rules of the SeqCode.</title>
        <authorList>
            <person name="Plum-Jensen L.E."/>
            <person name="Schramm A."/>
            <person name="Marshall I.P.G."/>
        </authorList>
    </citation>
    <scope>NUCLEOTIDE SEQUENCE</scope>
    <source>
        <strain evidence="30">Rat1</strain>
    </source>
</reference>
<evidence type="ECO:0000256" key="20">
    <source>
        <dbReference type="ARBA" id="ARBA00023065"/>
    </source>
</evidence>
<comment type="cofactor">
    <cofactor evidence="27">
        <name>[2Fe-2S] cluster</name>
        <dbReference type="ChEBI" id="CHEBI:190135"/>
    </cofactor>
    <text evidence="27">Binds 1 [2Fe-2S] cluster.</text>
</comment>
<dbReference type="Pfam" id="PF00175">
    <property type="entry name" value="NAD_binding_1"/>
    <property type="match status" value="1"/>
</dbReference>
<evidence type="ECO:0000256" key="22">
    <source>
        <dbReference type="ARBA" id="ARBA00023136"/>
    </source>
</evidence>
<feature type="domain" description="FAD-binding FR-type" evidence="29">
    <location>
        <begin position="128"/>
        <end position="269"/>
    </location>
</feature>
<dbReference type="GO" id="GO:0009055">
    <property type="term" value="F:electron transfer activity"/>
    <property type="evidence" value="ECO:0007669"/>
    <property type="project" value="UniProtKB-UniRule"/>
</dbReference>
<dbReference type="PROSITE" id="PS51384">
    <property type="entry name" value="FAD_FR"/>
    <property type="match status" value="1"/>
</dbReference>
<dbReference type="SUPFAM" id="SSF63380">
    <property type="entry name" value="Riboflavin synthase domain-like"/>
    <property type="match status" value="1"/>
</dbReference>
<dbReference type="InterPro" id="IPR012675">
    <property type="entry name" value="Beta-grasp_dom_sf"/>
</dbReference>
<evidence type="ECO:0000313" key="30">
    <source>
        <dbReference type="EMBL" id="XCN73409.1"/>
    </source>
</evidence>
<keyword evidence="12 27" id="KW-0001">2Fe-2S</keyword>
<evidence type="ECO:0000256" key="14">
    <source>
        <dbReference type="ARBA" id="ARBA00022827"/>
    </source>
</evidence>
<evidence type="ECO:0000256" key="18">
    <source>
        <dbReference type="ARBA" id="ARBA00023027"/>
    </source>
</evidence>
<evidence type="ECO:0000256" key="4">
    <source>
        <dbReference type="ARBA" id="ARBA00005570"/>
    </source>
</evidence>
<dbReference type="InterPro" id="IPR010205">
    <property type="entry name" value="NqrF"/>
</dbReference>
<dbReference type="SUPFAM" id="SSF54292">
    <property type="entry name" value="2Fe-2S ferredoxin-like"/>
    <property type="match status" value="1"/>
</dbReference>
<dbReference type="GO" id="GO:0051537">
    <property type="term" value="F:2 iron, 2 sulfur cluster binding"/>
    <property type="evidence" value="ECO:0007669"/>
    <property type="project" value="UniProtKB-KW"/>
</dbReference>
<evidence type="ECO:0000256" key="16">
    <source>
        <dbReference type="ARBA" id="ARBA00023004"/>
    </source>
</evidence>